<evidence type="ECO:0000259" key="5">
    <source>
        <dbReference type="PROSITE" id="PS50126"/>
    </source>
</evidence>
<evidence type="ECO:0000256" key="3">
    <source>
        <dbReference type="ARBA" id="ARBA00023274"/>
    </source>
</evidence>
<organism evidence="6 7">
    <name type="scientific">Clostridium intestinale DSM 6191</name>
    <dbReference type="NCBI Taxonomy" id="1121320"/>
    <lineage>
        <taxon>Bacteria</taxon>
        <taxon>Bacillati</taxon>
        <taxon>Bacillota</taxon>
        <taxon>Clostridia</taxon>
        <taxon>Eubacteriales</taxon>
        <taxon>Clostridiaceae</taxon>
        <taxon>Clostridium</taxon>
    </lineage>
</organism>
<comment type="similarity">
    <text evidence="1">Belongs to the bacterial ribosomal protein bS1 family.</text>
</comment>
<dbReference type="PANTHER" id="PTHR10724">
    <property type="entry name" value="30S RIBOSOMAL PROTEIN S1"/>
    <property type="match status" value="1"/>
</dbReference>
<dbReference type="InterPro" id="IPR012340">
    <property type="entry name" value="NA-bd_OB-fold"/>
</dbReference>
<dbReference type="InterPro" id="IPR003029">
    <property type="entry name" value="S1_domain"/>
</dbReference>
<feature type="domain" description="S1 motif" evidence="5">
    <location>
        <begin position="26"/>
        <end position="94"/>
    </location>
</feature>
<name>A0A1M5XIE7_9CLOT</name>
<dbReference type="EMBL" id="FQXU01000005">
    <property type="protein sequence ID" value="SHH99043.1"/>
    <property type="molecule type" value="Genomic_DNA"/>
</dbReference>
<gene>
    <name evidence="6" type="ORF">SAMN02745941_01421</name>
</gene>
<feature type="domain" description="S1 motif" evidence="5">
    <location>
        <begin position="199"/>
        <end position="267"/>
    </location>
</feature>
<dbReference type="GO" id="GO:0003735">
    <property type="term" value="F:structural constituent of ribosome"/>
    <property type="evidence" value="ECO:0007669"/>
    <property type="project" value="TreeGrafter"/>
</dbReference>
<dbReference type="FunFam" id="2.40.50.140:FF:000103">
    <property type="entry name" value="protein RRP5 homolog"/>
    <property type="match status" value="1"/>
</dbReference>
<dbReference type="PROSITE" id="PS50126">
    <property type="entry name" value="S1"/>
    <property type="match status" value="4"/>
</dbReference>
<dbReference type="SMART" id="SM00316">
    <property type="entry name" value="S1"/>
    <property type="match status" value="4"/>
</dbReference>
<feature type="domain" description="S1 motif" evidence="5">
    <location>
        <begin position="284"/>
        <end position="353"/>
    </location>
</feature>
<evidence type="ECO:0000313" key="7">
    <source>
        <dbReference type="Proteomes" id="UP000184241"/>
    </source>
</evidence>
<dbReference type="SUPFAM" id="SSF50249">
    <property type="entry name" value="Nucleic acid-binding proteins"/>
    <property type="match status" value="3"/>
</dbReference>
<dbReference type="GO" id="GO:0006412">
    <property type="term" value="P:translation"/>
    <property type="evidence" value="ECO:0007669"/>
    <property type="project" value="TreeGrafter"/>
</dbReference>
<protein>
    <submittedName>
        <fullName evidence="6">SSU ribosomal protein S1P</fullName>
    </submittedName>
</protein>
<dbReference type="PRINTS" id="PR00681">
    <property type="entry name" value="RIBOSOMALS1"/>
</dbReference>
<reference evidence="6 7" key="1">
    <citation type="submission" date="2016-11" db="EMBL/GenBank/DDBJ databases">
        <authorList>
            <person name="Jaros S."/>
            <person name="Januszkiewicz K."/>
            <person name="Wedrychowicz H."/>
        </authorList>
    </citation>
    <scope>NUCLEOTIDE SEQUENCE [LARGE SCALE GENOMIC DNA]</scope>
    <source>
        <strain evidence="6 7">DSM 6191</strain>
    </source>
</reference>
<sequence length="383" mass="42844">MNNEENNSMSMADLLKDYDVKKLNVGDIVKGEILSINNDEAMVNINYYRDGIVRRSEVSHDEVEVSEVLNVGDTINLMIVSLDDGDGNVLLSKNKADEIIAWDEVKASYKNNETLTLKVKEQVKGGVVALYKGIRVFIPGSQVSRERGVELSTLVGKELEVRVIEFDKRDKKVVASRRILEEAQYNEEKKALWNLVKKGEKREGKVTRIAKFGAFVDIGGIEGLVHISDLAWGRVKRVEDIVSVGDVVEVYVGDFDKEKERLSLAIKDIKKDPWEDAKATLKVNDVVTGKVVKFLNFGAFVEVLPGVEGLVHISEITEENIAKPSDVLTIGGEVKVKILDINSADKKMSLSIKEAVEKSREYEKFNDDFEGESLAGLFKDFKF</sequence>
<dbReference type="Gene3D" id="2.40.50.140">
    <property type="entry name" value="Nucleic acid-binding proteins"/>
    <property type="match status" value="4"/>
</dbReference>
<feature type="domain" description="S1 motif" evidence="5">
    <location>
        <begin position="112"/>
        <end position="178"/>
    </location>
</feature>
<evidence type="ECO:0000256" key="4">
    <source>
        <dbReference type="ARBA" id="ARBA00025604"/>
    </source>
</evidence>
<keyword evidence="2 6" id="KW-0689">Ribosomal protein</keyword>
<comment type="function">
    <text evidence="4">Binds mRNA; thus facilitating recognition of the initiation point. It is needed to translate mRNA with a short Shine-Dalgarno (SD) purine-rich sequence.</text>
</comment>
<dbReference type="RefSeq" id="WP_073018120.1">
    <property type="nucleotide sequence ID" value="NZ_FQXU01000005.1"/>
</dbReference>
<dbReference type="PANTHER" id="PTHR10724:SF7">
    <property type="entry name" value="SMALL RIBOSOMAL SUBUNIT PROTEIN BS1C"/>
    <property type="match status" value="1"/>
</dbReference>
<keyword evidence="3" id="KW-0687">Ribonucleoprotein</keyword>
<dbReference type="CDD" id="cd04465">
    <property type="entry name" value="S1_RPS1_repeat_ec2_hs2"/>
    <property type="match status" value="1"/>
</dbReference>
<evidence type="ECO:0000256" key="1">
    <source>
        <dbReference type="ARBA" id="ARBA00006767"/>
    </source>
</evidence>
<dbReference type="InterPro" id="IPR035104">
    <property type="entry name" value="Ribosomal_protein_S1-like"/>
</dbReference>
<dbReference type="GO" id="GO:0022627">
    <property type="term" value="C:cytosolic small ribosomal subunit"/>
    <property type="evidence" value="ECO:0007669"/>
    <property type="project" value="TreeGrafter"/>
</dbReference>
<dbReference type="Pfam" id="PF00575">
    <property type="entry name" value="S1"/>
    <property type="match status" value="4"/>
</dbReference>
<dbReference type="Proteomes" id="UP000184241">
    <property type="component" value="Unassembled WGS sequence"/>
</dbReference>
<evidence type="ECO:0000256" key="2">
    <source>
        <dbReference type="ARBA" id="ARBA00022980"/>
    </source>
</evidence>
<dbReference type="AlphaFoldDB" id="A0A1M5XIE7"/>
<dbReference type="FunFam" id="2.40.50.140:FF:000051">
    <property type="entry name" value="RNA-binding transcriptional accessory protein"/>
    <property type="match status" value="1"/>
</dbReference>
<dbReference type="InterPro" id="IPR050437">
    <property type="entry name" value="Ribos_protein_bS1-like"/>
</dbReference>
<accession>A0A1M5XIE7</accession>
<dbReference type="NCBIfam" id="NF005208">
    <property type="entry name" value="PRK06676.1"/>
    <property type="match status" value="1"/>
</dbReference>
<dbReference type="GO" id="GO:0003729">
    <property type="term" value="F:mRNA binding"/>
    <property type="evidence" value="ECO:0007669"/>
    <property type="project" value="UniProtKB-ARBA"/>
</dbReference>
<dbReference type="CDD" id="cd05687">
    <property type="entry name" value="S1_RPS1_repeat_ec1_hs1"/>
    <property type="match status" value="1"/>
</dbReference>
<dbReference type="CDD" id="cd05688">
    <property type="entry name" value="S1_RPS1_repeat_ec3"/>
    <property type="match status" value="1"/>
</dbReference>
<evidence type="ECO:0000313" key="6">
    <source>
        <dbReference type="EMBL" id="SHH99043.1"/>
    </source>
</evidence>
<proteinExistence type="inferred from homology"/>